<comment type="catalytic activity">
    <reaction evidence="6 7">
        <text>UDP-alpha-D-glucose + 2 NAD(+) + H2O = UDP-alpha-D-glucuronate + 2 NADH + 3 H(+)</text>
        <dbReference type="Rhea" id="RHEA:23596"/>
        <dbReference type="ChEBI" id="CHEBI:15377"/>
        <dbReference type="ChEBI" id="CHEBI:15378"/>
        <dbReference type="ChEBI" id="CHEBI:57540"/>
        <dbReference type="ChEBI" id="CHEBI:57945"/>
        <dbReference type="ChEBI" id="CHEBI:58052"/>
        <dbReference type="ChEBI" id="CHEBI:58885"/>
        <dbReference type="EC" id="1.1.1.22"/>
    </reaction>
</comment>
<dbReference type="PANTHER" id="PTHR43750:SF4">
    <property type="entry name" value="UDP-GLUCOSE 6-DEHYDROGENASE YWQF"/>
    <property type="match status" value="1"/>
</dbReference>
<dbReference type="Proteomes" id="UP000318521">
    <property type="component" value="Unassembled WGS sequence"/>
</dbReference>
<gene>
    <name evidence="12" type="ORF">FN960_02985</name>
</gene>
<feature type="binding site" evidence="10">
    <location>
        <position position="124"/>
    </location>
    <ligand>
        <name>NAD(+)</name>
        <dbReference type="ChEBI" id="CHEBI:57540"/>
    </ligand>
</feature>
<dbReference type="SUPFAM" id="SSF52413">
    <property type="entry name" value="UDP-glucose/GDP-mannose dehydrogenase C-terminal domain"/>
    <property type="match status" value="1"/>
</dbReference>
<feature type="binding site" evidence="10">
    <location>
        <position position="33"/>
    </location>
    <ligand>
        <name>NAD(+)</name>
        <dbReference type="ChEBI" id="CHEBI:57540"/>
    </ligand>
</feature>
<dbReference type="InterPro" id="IPR014027">
    <property type="entry name" value="UDP-Glc/GDP-Man_DH_C"/>
</dbReference>
<dbReference type="EC" id="1.1.1.22" evidence="3 7"/>
<feature type="binding site" evidence="10">
    <location>
        <position position="38"/>
    </location>
    <ligand>
        <name>NAD(+)</name>
        <dbReference type="ChEBI" id="CHEBI:57540"/>
    </ligand>
</feature>
<organism evidence="12 13">
    <name type="scientific">Alkalicoccobacillus porphyridii</name>
    <dbReference type="NCBI Taxonomy" id="2597270"/>
    <lineage>
        <taxon>Bacteria</taxon>
        <taxon>Bacillati</taxon>
        <taxon>Bacillota</taxon>
        <taxon>Bacilli</taxon>
        <taxon>Bacillales</taxon>
        <taxon>Bacillaceae</taxon>
        <taxon>Alkalicoccobacillus</taxon>
    </lineage>
</organism>
<dbReference type="Pfam" id="PF00984">
    <property type="entry name" value="UDPG_MGDP_dh"/>
    <property type="match status" value="1"/>
</dbReference>
<evidence type="ECO:0000256" key="8">
    <source>
        <dbReference type="PIRSR" id="PIRSR500134-1"/>
    </source>
</evidence>
<feature type="domain" description="UDP-glucose/GDP-mannose dehydrogenase C-terminal" evidence="11">
    <location>
        <begin position="314"/>
        <end position="416"/>
    </location>
</feature>
<dbReference type="PIRSF" id="PIRSF000124">
    <property type="entry name" value="UDPglc_GDPman_dh"/>
    <property type="match status" value="1"/>
</dbReference>
<feature type="binding site" evidence="10">
    <location>
        <position position="89"/>
    </location>
    <ligand>
        <name>NAD(+)</name>
        <dbReference type="ChEBI" id="CHEBI:57540"/>
    </ligand>
</feature>
<dbReference type="EMBL" id="VLXZ01000001">
    <property type="protein sequence ID" value="TSB48533.1"/>
    <property type="molecule type" value="Genomic_DNA"/>
</dbReference>
<evidence type="ECO:0000313" key="13">
    <source>
        <dbReference type="Proteomes" id="UP000318521"/>
    </source>
</evidence>
<dbReference type="SUPFAM" id="SSF51735">
    <property type="entry name" value="NAD(P)-binding Rossmann-fold domains"/>
    <property type="match status" value="1"/>
</dbReference>
<dbReference type="GO" id="GO:0000271">
    <property type="term" value="P:polysaccharide biosynthetic process"/>
    <property type="evidence" value="ECO:0007669"/>
    <property type="project" value="InterPro"/>
</dbReference>
<reference evidence="12 13" key="1">
    <citation type="submission" date="2019-07" db="EMBL/GenBank/DDBJ databases">
        <authorList>
            <person name="Park Y.J."/>
            <person name="Jeong S.E."/>
            <person name="Jung H.S."/>
        </authorList>
    </citation>
    <scope>NUCLEOTIDE SEQUENCE [LARGE SCALE GENOMIC DNA]</scope>
    <source>
        <strain evidence="13">P16(2019)</strain>
    </source>
</reference>
<feature type="binding site" evidence="9">
    <location>
        <position position="205"/>
    </location>
    <ligand>
        <name>substrate</name>
    </ligand>
</feature>
<dbReference type="AlphaFoldDB" id="A0A554A4C0"/>
<dbReference type="Pfam" id="PF03721">
    <property type="entry name" value="UDPG_MGDP_dh_N"/>
    <property type="match status" value="1"/>
</dbReference>
<dbReference type="InterPro" id="IPR017476">
    <property type="entry name" value="UDP-Glc/GDP-Man"/>
</dbReference>
<keyword evidence="4 7" id="KW-0560">Oxidoreductase</keyword>
<evidence type="ECO:0000256" key="7">
    <source>
        <dbReference type="PIRNR" id="PIRNR000124"/>
    </source>
</evidence>
<evidence type="ECO:0000256" key="9">
    <source>
        <dbReference type="PIRSR" id="PIRSR500134-2"/>
    </source>
</evidence>
<dbReference type="Pfam" id="PF03720">
    <property type="entry name" value="UDPG_MGDP_dh_C"/>
    <property type="match status" value="1"/>
</dbReference>
<dbReference type="PIRSF" id="PIRSF500134">
    <property type="entry name" value="UDPglc_DH_bac"/>
    <property type="match status" value="1"/>
</dbReference>
<dbReference type="InterPro" id="IPR028357">
    <property type="entry name" value="UDPglc_DH_bac"/>
</dbReference>
<dbReference type="InterPro" id="IPR014026">
    <property type="entry name" value="UDP-Glc/GDP-Man_DH_dimer"/>
</dbReference>
<name>A0A554A4C0_9BACI</name>
<feature type="binding site" evidence="10">
    <location>
        <position position="328"/>
    </location>
    <ligand>
        <name>NAD(+)</name>
        <dbReference type="ChEBI" id="CHEBI:57540"/>
    </ligand>
</feature>
<comment type="pathway">
    <text evidence="1">Nucleotide-sugar biosynthesis; UDP-alpha-D-glucuronate biosynthesis; UDP-alpha-D-glucuronate from UDP-alpha-D-glucose: step 1/1.</text>
</comment>
<proteinExistence type="inferred from homology"/>
<evidence type="ECO:0000256" key="6">
    <source>
        <dbReference type="ARBA" id="ARBA00047473"/>
    </source>
</evidence>
<accession>A0A554A4C0</accession>
<dbReference type="GO" id="GO:0003979">
    <property type="term" value="F:UDP-glucose 6-dehydrogenase activity"/>
    <property type="evidence" value="ECO:0007669"/>
    <property type="project" value="UniProtKB-EC"/>
</dbReference>
<dbReference type="SUPFAM" id="SSF48179">
    <property type="entry name" value="6-phosphogluconate dehydrogenase C-terminal domain-like"/>
    <property type="match status" value="1"/>
</dbReference>
<dbReference type="SMART" id="SM00984">
    <property type="entry name" value="UDPG_MGDP_dh_C"/>
    <property type="match status" value="1"/>
</dbReference>
<keyword evidence="5 7" id="KW-0520">NAD</keyword>
<evidence type="ECO:0000256" key="4">
    <source>
        <dbReference type="ARBA" id="ARBA00023002"/>
    </source>
</evidence>
<evidence type="ECO:0000256" key="3">
    <source>
        <dbReference type="ARBA" id="ARBA00012954"/>
    </source>
</evidence>
<feature type="binding site" evidence="9">
    <location>
        <begin position="250"/>
        <end position="254"/>
    </location>
    <ligand>
        <name>substrate</name>
    </ligand>
</feature>
<evidence type="ECO:0000256" key="1">
    <source>
        <dbReference type="ARBA" id="ARBA00004701"/>
    </source>
</evidence>
<dbReference type="UniPathway" id="UPA00038">
    <property type="reaction ID" value="UER00491"/>
</dbReference>
<dbReference type="InterPro" id="IPR001732">
    <property type="entry name" value="UDP-Glc/GDP-Man_DH_N"/>
</dbReference>
<feature type="binding site" evidence="9">
    <location>
        <position position="258"/>
    </location>
    <ligand>
        <name>substrate</name>
    </ligand>
</feature>
<dbReference type="NCBIfam" id="TIGR03026">
    <property type="entry name" value="NDP-sugDHase"/>
    <property type="match status" value="1"/>
</dbReference>
<feature type="binding site" evidence="10">
    <location>
        <position position="156"/>
    </location>
    <ligand>
        <name>NAD(+)</name>
        <dbReference type="ChEBI" id="CHEBI:57540"/>
    </ligand>
</feature>
<comment type="caution">
    <text evidence="12">The sequence shown here is derived from an EMBL/GenBank/DDBJ whole genome shotgun (WGS) entry which is preliminary data.</text>
</comment>
<evidence type="ECO:0000259" key="11">
    <source>
        <dbReference type="SMART" id="SM00984"/>
    </source>
</evidence>
<evidence type="ECO:0000256" key="10">
    <source>
        <dbReference type="PIRSR" id="PIRSR500134-3"/>
    </source>
</evidence>
<feature type="binding site" evidence="9">
    <location>
        <begin position="153"/>
        <end position="156"/>
    </location>
    <ligand>
        <name>substrate</name>
    </ligand>
</feature>
<comment type="similarity">
    <text evidence="2 7">Belongs to the UDP-glucose/GDP-mannose dehydrogenase family.</text>
</comment>
<evidence type="ECO:0000256" key="5">
    <source>
        <dbReference type="ARBA" id="ARBA00023027"/>
    </source>
</evidence>
<dbReference type="RefSeq" id="WP_143846877.1">
    <property type="nucleotide sequence ID" value="NZ_VLXZ01000001.1"/>
</dbReference>
<protein>
    <recommendedName>
        <fullName evidence="3 7">UDP-glucose 6-dehydrogenase</fullName>
        <ecNumber evidence="3 7">1.1.1.22</ecNumber>
    </recommendedName>
</protein>
<dbReference type="PANTHER" id="PTHR43750">
    <property type="entry name" value="UDP-GLUCOSE 6-DEHYDROGENASE TUAD"/>
    <property type="match status" value="1"/>
</dbReference>
<dbReference type="Gene3D" id="3.40.50.720">
    <property type="entry name" value="NAD(P)-binding Rossmann-like Domain"/>
    <property type="match status" value="2"/>
</dbReference>
<feature type="binding site" evidence="9">
    <location>
        <position position="321"/>
    </location>
    <ligand>
        <name>substrate</name>
    </ligand>
</feature>
<dbReference type="OrthoDB" id="9803238at2"/>
<dbReference type="GO" id="GO:0051287">
    <property type="term" value="F:NAD binding"/>
    <property type="evidence" value="ECO:0007669"/>
    <property type="project" value="InterPro"/>
</dbReference>
<dbReference type="GO" id="GO:0006065">
    <property type="term" value="P:UDP-glucuronate biosynthetic process"/>
    <property type="evidence" value="ECO:0007669"/>
    <property type="project" value="UniProtKB-UniPathway"/>
</dbReference>
<dbReference type="Gene3D" id="1.20.5.100">
    <property type="entry name" value="Cytochrome c1, transmembrane anchor, C-terminal"/>
    <property type="match status" value="1"/>
</dbReference>
<keyword evidence="13" id="KW-1185">Reference proteome</keyword>
<dbReference type="InterPro" id="IPR008927">
    <property type="entry name" value="6-PGluconate_DH-like_C_sf"/>
</dbReference>
<dbReference type="InterPro" id="IPR036291">
    <property type="entry name" value="NAD(P)-bd_dom_sf"/>
</dbReference>
<sequence length="441" mass="48306">MLSKNIAVVGTGYVGLVTGVALSEIGHTVTCVDVDEEKVALLKDGVSPIYEPELSELMKKNYEAGRLSFTTSHRIAFAGADAIYIAVGTPQNEDGTADLRFIESVVRNIADYITKYVVIVTKSTVPVGTNHHIKRYLEGETEVPFDVVSNPEFLREGSAIQDTFDGDRIVIGADTEMAATLLEEMNEPFGIPIFKTDVRSAEMIKYASNAFLATKISFVNEIATLCEKLEANVEDVAHGMGLDKRIGEKFLQAGIGYGGSCFPKDTNALVQIAGNVEHEFTLLKAVIEVNYKQQRLLVEKAKQHFGSLRGKRIALLGTAFKPNTDDMREAASTVIAEELVLAGAQVVAYDPIAMAQAKVEFPEAVNFAESAEAALDGADAAFLVTEWEEFKVIKANHYVKLLKKPVLFDGRNCYNLEEMKRAGLDYYSVGRPAVRAEREMV</sequence>
<feature type="active site" description="Nucleophile" evidence="8">
    <location>
        <position position="261"/>
    </location>
</feature>
<dbReference type="InterPro" id="IPR036220">
    <property type="entry name" value="UDP-Glc/GDP-Man_DH_C_sf"/>
</dbReference>
<evidence type="ECO:0000256" key="2">
    <source>
        <dbReference type="ARBA" id="ARBA00006601"/>
    </source>
</evidence>
<feature type="binding site" evidence="10">
    <location>
        <position position="264"/>
    </location>
    <ligand>
        <name>NAD(+)</name>
        <dbReference type="ChEBI" id="CHEBI:57540"/>
    </ligand>
</feature>
<evidence type="ECO:0000313" key="12">
    <source>
        <dbReference type="EMBL" id="TSB48533.1"/>
    </source>
</evidence>